<keyword evidence="9" id="KW-1185">Reference proteome</keyword>
<dbReference type="CDD" id="cd01335">
    <property type="entry name" value="Radical_SAM"/>
    <property type="match status" value="1"/>
</dbReference>
<feature type="domain" description="Radical SAM core" evidence="7">
    <location>
        <begin position="174"/>
        <end position="403"/>
    </location>
</feature>
<dbReference type="Gene3D" id="3.40.50.280">
    <property type="entry name" value="Cobalamin-binding domain"/>
    <property type="match status" value="1"/>
</dbReference>
<dbReference type="Gene3D" id="3.80.30.20">
    <property type="entry name" value="tm_1862 like domain"/>
    <property type="match status" value="1"/>
</dbReference>
<dbReference type="PANTHER" id="PTHR43409">
    <property type="entry name" value="ANAEROBIC MAGNESIUM-PROTOPORPHYRIN IX MONOMETHYL ESTER CYCLASE-RELATED"/>
    <property type="match status" value="1"/>
</dbReference>
<protein>
    <submittedName>
        <fullName evidence="8">B12-binding domain-containing radical SAM protein</fullName>
    </submittedName>
</protein>
<dbReference type="EMBL" id="NIOJ01000002">
    <property type="protein sequence ID" value="PNU01316.1"/>
    <property type="molecule type" value="Genomic_DNA"/>
</dbReference>
<dbReference type="SFLD" id="SFLDG01123">
    <property type="entry name" value="methyltransferase_(Class_B)"/>
    <property type="match status" value="1"/>
</dbReference>
<dbReference type="InterPro" id="IPR036724">
    <property type="entry name" value="Cobalamin-bd_sf"/>
</dbReference>
<proteinExistence type="predicted"/>
<dbReference type="InterPro" id="IPR051198">
    <property type="entry name" value="BchE-like"/>
</dbReference>
<dbReference type="Pfam" id="PF04055">
    <property type="entry name" value="Radical_SAM"/>
    <property type="match status" value="1"/>
</dbReference>
<dbReference type="SUPFAM" id="SSF102114">
    <property type="entry name" value="Radical SAM enzymes"/>
    <property type="match status" value="1"/>
</dbReference>
<dbReference type="InterPro" id="IPR058240">
    <property type="entry name" value="rSAM_sf"/>
</dbReference>
<dbReference type="InterPro" id="IPR006158">
    <property type="entry name" value="Cobalamin-bd"/>
</dbReference>
<dbReference type="InterPro" id="IPR034466">
    <property type="entry name" value="Methyltransferase_Class_B"/>
</dbReference>
<evidence type="ECO:0000256" key="5">
    <source>
        <dbReference type="ARBA" id="ARBA00023014"/>
    </source>
</evidence>
<evidence type="ECO:0000313" key="8">
    <source>
        <dbReference type="EMBL" id="PNU01316.1"/>
    </source>
</evidence>
<dbReference type="SFLD" id="SFLDS00029">
    <property type="entry name" value="Radical_SAM"/>
    <property type="match status" value="1"/>
</dbReference>
<accession>A0A2K2FM65</accession>
<dbReference type="AlphaFoldDB" id="A0A2K2FM65"/>
<dbReference type="PANTHER" id="PTHR43409:SF16">
    <property type="entry name" value="SLR0320 PROTEIN"/>
    <property type="match status" value="1"/>
</dbReference>
<dbReference type="SUPFAM" id="SSF52242">
    <property type="entry name" value="Cobalamin (vitamin B12)-binding domain"/>
    <property type="match status" value="1"/>
</dbReference>
<evidence type="ECO:0000256" key="4">
    <source>
        <dbReference type="ARBA" id="ARBA00023004"/>
    </source>
</evidence>
<dbReference type="SFLD" id="SFLDG01082">
    <property type="entry name" value="B12-binding_domain_containing"/>
    <property type="match status" value="1"/>
</dbReference>
<dbReference type="GO" id="GO:0005829">
    <property type="term" value="C:cytosol"/>
    <property type="evidence" value="ECO:0007669"/>
    <property type="project" value="TreeGrafter"/>
</dbReference>
<dbReference type="InterPro" id="IPR025288">
    <property type="entry name" value="DUF4080"/>
</dbReference>
<evidence type="ECO:0000256" key="3">
    <source>
        <dbReference type="ARBA" id="ARBA00022723"/>
    </source>
</evidence>
<keyword evidence="5" id="KW-0411">Iron-sulfur</keyword>
<dbReference type="OrthoDB" id="9801424at2"/>
<comment type="caution">
    <text evidence="8">The sequence shown here is derived from an EMBL/GenBank/DDBJ whole genome shotgun (WGS) entry which is preliminary data.</text>
</comment>
<name>A0A2K2FM65_9CLOT</name>
<evidence type="ECO:0000259" key="7">
    <source>
        <dbReference type="PROSITE" id="PS51918"/>
    </source>
</evidence>
<gene>
    <name evidence="8" type="ORF">CDQ84_01220</name>
</gene>
<dbReference type="Pfam" id="PF13311">
    <property type="entry name" value="DUF4080"/>
    <property type="match status" value="1"/>
</dbReference>
<keyword evidence="2" id="KW-0949">S-adenosyl-L-methionine</keyword>
<dbReference type="InterPro" id="IPR023404">
    <property type="entry name" value="rSAM_horseshoe"/>
</dbReference>
<evidence type="ECO:0000259" key="6">
    <source>
        <dbReference type="PROSITE" id="PS51332"/>
    </source>
</evidence>
<dbReference type="GO" id="GO:0046872">
    <property type="term" value="F:metal ion binding"/>
    <property type="evidence" value="ECO:0007669"/>
    <property type="project" value="UniProtKB-KW"/>
</dbReference>
<organism evidence="8 9">
    <name type="scientific">Clostridium thermosuccinogenes</name>
    <dbReference type="NCBI Taxonomy" id="84032"/>
    <lineage>
        <taxon>Bacteria</taxon>
        <taxon>Bacillati</taxon>
        <taxon>Bacillota</taxon>
        <taxon>Clostridia</taxon>
        <taxon>Eubacteriales</taxon>
        <taxon>Clostridiaceae</taxon>
        <taxon>Clostridium</taxon>
    </lineage>
</organism>
<dbReference type="Proteomes" id="UP000236151">
    <property type="component" value="Unassembled WGS sequence"/>
</dbReference>
<dbReference type="InterPro" id="IPR006638">
    <property type="entry name" value="Elp3/MiaA/NifB-like_rSAM"/>
</dbReference>
<dbReference type="CDD" id="cd02068">
    <property type="entry name" value="radical_SAM_B12_BD"/>
    <property type="match status" value="1"/>
</dbReference>
<dbReference type="SMART" id="SM00729">
    <property type="entry name" value="Elp3"/>
    <property type="match status" value="1"/>
</dbReference>
<dbReference type="PROSITE" id="PS51918">
    <property type="entry name" value="RADICAL_SAM"/>
    <property type="match status" value="1"/>
</dbReference>
<dbReference type="PROSITE" id="PS51332">
    <property type="entry name" value="B12_BINDING"/>
    <property type="match status" value="1"/>
</dbReference>
<evidence type="ECO:0000256" key="1">
    <source>
        <dbReference type="ARBA" id="ARBA00001966"/>
    </source>
</evidence>
<dbReference type="GO" id="GO:0003824">
    <property type="term" value="F:catalytic activity"/>
    <property type="evidence" value="ECO:0007669"/>
    <property type="project" value="InterPro"/>
</dbReference>
<evidence type="ECO:0000313" key="9">
    <source>
        <dbReference type="Proteomes" id="UP000236151"/>
    </source>
</evidence>
<reference evidence="8 9" key="1">
    <citation type="submission" date="2017-06" db="EMBL/GenBank/DDBJ databases">
        <title>Investigating the central metabolism of Clostridium thermosuccinogenes.</title>
        <authorList>
            <person name="Koendjbiharie J.G."/>
            <person name="van Kranenburg R."/>
        </authorList>
    </citation>
    <scope>NUCLEOTIDE SEQUENCE [LARGE SCALE GENOMIC DNA]</scope>
    <source>
        <strain evidence="8 9">DSM 5806</strain>
    </source>
</reference>
<dbReference type="Pfam" id="PF02310">
    <property type="entry name" value="B12-binding"/>
    <property type="match status" value="1"/>
</dbReference>
<feature type="domain" description="B12-binding" evidence="6">
    <location>
        <begin position="1"/>
        <end position="134"/>
    </location>
</feature>
<keyword evidence="3" id="KW-0479">Metal-binding</keyword>
<dbReference type="KEGG" id="cthd:CDO33_04515"/>
<comment type="cofactor">
    <cofactor evidence="1">
        <name>[4Fe-4S] cluster</name>
        <dbReference type="ChEBI" id="CHEBI:49883"/>
    </cofactor>
</comment>
<sequence length="592" mass="68415">MKTLIVSLNSKYIHSSLAAWYLKAYCEDCCDDVKVLESTINDSPDSVLSAIYLEKADVVGFSCYIWNIEAVLKLAGNLKKVSPDVRIVLGGPEVSFDAKKMMEENGFIDFIISGEGEIPFRKLLEQLASGVWKPDEIDGLTYRDSARIISNKPGSWIENLDSIPSPYTDEMLDAVGKRIMYFEASRGCPFSCAYCLSSTFEGVRNFSVERVKEDLRKLMKAGVKLVKFVDRTFNCNRKRAKEIFRFIIKESEDTVFHFEAAADLFDDEMIEILSQAPPGRIQFEIGVQTTNAVTLELIDRKTNLDIVFDNVRKLRALGNIHIHLDLIAGLPKEDFRSFMYSFDDVYRLKPHQLQLGFLKMLKGSGIRQNAGKYGYGYRDYPPYEVLYSDSMSFDEILVLKGIEDLVDRYYNSGRFQVSLEYLTETCYSSPFSFYWEFYKFCRDEGYAGKALSGRDTYTVLLEFLRKVLPQEKVELLKDLMKLDYLSSDNSNNLPEGIEREIQPGFKERCFEFLKDEGNLKKYLPELFDMPAKQIYKQVHFETFRHDVVQGIKAGSFERKRTVVLFKYYERDRVTGQYRYIRCDEDFPPEGHG</sequence>
<dbReference type="GO" id="GO:0051539">
    <property type="term" value="F:4 iron, 4 sulfur cluster binding"/>
    <property type="evidence" value="ECO:0007669"/>
    <property type="project" value="UniProtKB-KW"/>
</dbReference>
<keyword evidence="4" id="KW-0408">Iron</keyword>
<evidence type="ECO:0000256" key="2">
    <source>
        <dbReference type="ARBA" id="ARBA00022691"/>
    </source>
</evidence>
<dbReference type="RefSeq" id="WP_103079895.1">
    <property type="nucleotide sequence ID" value="NZ_CP021850.1"/>
</dbReference>
<dbReference type="InterPro" id="IPR007197">
    <property type="entry name" value="rSAM"/>
</dbReference>
<dbReference type="GO" id="GO:0031419">
    <property type="term" value="F:cobalamin binding"/>
    <property type="evidence" value="ECO:0007669"/>
    <property type="project" value="InterPro"/>
</dbReference>